<dbReference type="Gene3D" id="3.40.50.150">
    <property type="entry name" value="Vaccinia Virus protein VP39"/>
    <property type="match status" value="1"/>
</dbReference>
<evidence type="ECO:0000259" key="2">
    <source>
        <dbReference type="Pfam" id="PF02384"/>
    </source>
</evidence>
<dbReference type="Proteomes" id="UP000177515">
    <property type="component" value="Chromosome 1"/>
</dbReference>
<organism evidence="3 4">
    <name type="scientific">Cupriavidus malaysiensis</name>
    <dbReference type="NCBI Taxonomy" id="367825"/>
    <lineage>
        <taxon>Bacteria</taxon>
        <taxon>Pseudomonadati</taxon>
        <taxon>Pseudomonadota</taxon>
        <taxon>Betaproteobacteria</taxon>
        <taxon>Burkholderiales</taxon>
        <taxon>Burkholderiaceae</taxon>
        <taxon>Cupriavidus</taxon>
    </lineage>
</organism>
<keyword evidence="4" id="KW-1185">Reference proteome</keyword>
<proteinExistence type="inferred from homology"/>
<protein>
    <recommendedName>
        <fullName evidence="2">DNA methylase adenine-specific domain-containing protein</fullName>
    </recommendedName>
</protein>
<dbReference type="RefSeq" id="WP_071068929.1">
    <property type="nucleotide sequence ID" value="NZ_CP017754.1"/>
</dbReference>
<dbReference type="InterPro" id="IPR029063">
    <property type="entry name" value="SAM-dependent_MTases_sf"/>
</dbReference>
<comment type="similarity">
    <text evidence="1">Belongs to the N(4)/N(6)-methyltransferase family.</text>
</comment>
<sequence>MARKTTTSTTTTTKAFTDRVERFAQNNPIRSGVKAILDDIIQLQFNVLSVTAPMMYALTAGAAWFNKDHLIALDEYRGHPQAWAEQLALGAMYLELVKTSAPFTDVLGDVYGSAIAPKQAKAMGQHLTPAGLADGLARFAAQMGQGATTGEANRPFNASEGQIVCDPACGTGALLLANLRQAFAAHGKEGVARMYVFANDIDPAMVKATVVQIVQSSILHNVPFGGLRVHCSDLIRHYHDATADTVAVQICPNRVRSAEHACDETARKEAKAGQATTSTVA</sequence>
<evidence type="ECO:0000313" key="3">
    <source>
        <dbReference type="EMBL" id="AOZ05861.1"/>
    </source>
</evidence>
<name>A0A1D9I182_9BURK</name>
<evidence type="ECO:0000256" key="1">
    <source>
        <dbReference type="ARBA" id="ARBA00006594"/>
    </source>
</evidence>
<dbReference type="EMBL" id="CP017754">
    <property type="protein sequence ID" value="AOZ05861.1"/>
    <property type="molecule type" value="Genomic_DNA"/>
</dbReference>
<dbReference type="SUPFAM" id="SSF53335">
    <property type="entry name" value="S-adenosyl-L-methionine-dependent methyltransferases"/>
    <property type="match status" value="1"/>
</dbReference>
<reference evidence="3 4" key="1">
    <citation type="submission" date="2016-10" db="EMBL/GenBank/DDBJ databases">
        <title>Complete genome sequences of three Cupriavidus strains isolated from various Malaysian environments.</title>
        <authorList>
            <person name="Abdullah A.A.-A."/>
            <person name="Shafie N.A.H."/>
            <person name="Lau N.S."/>
        </authorList>
    </citation>
    <scope>NUCLEOTIDE SEQUENCE [LARGE SCALE GENOMIC DNA]</scope>
    <source>
        <strain evidence="3 4">USMAA1020</strain>
    </source>
</reference>
<evidence type="ECO:0000313" key="4">
    <source>
        <dbReference type="Proteomes" id="UP000177515"/>
    </source>
</evidence>
<dbReference type="InterPro" id="IPR003356">
    <property type="entry name" value="DNA_methylase_A-5"/>
</dbReference>
<gene>
    <name evidence="3" type="ORF">BKK80_08555</name>
</gene>
<dbReference type="Pfam" id="PF02384">
    <property type="entry name" value="N6_Mtase"/>
    <property type="match status" value="1"/>
</dbReference>
<accession>A0A1D9I182</accession>
<feature type="domain" description="DNA methylase adenine-specific" evidence="2">
    <location>
        <begin position="104"/>
        <end position="194"/>
    </location>
</feature>